<dbReference type="RefSeq" id="WP_072738938.1">
    <property type="nucleotide sequence ID" value="NZ_CP048813.1"/>
</dbReference>
<organism evidence="1 2">
    <name type="scientific">Rhodococcus triatomae</name>
    <dbReference type="NCBI Taxonomy" id="300028"/>
    <lineage>
        <taxon>Bacteria</taxon>
        <taxon>Bacillati</taxon>
        <taxon>Actinomycetota</taxon>
        <taxon>Actinomycetes</taxon>
        <taxon>Mycobacteriales</taxon>
        <taxon>Nocardiaceae</taxon>
        <taxon>Rhodococcus</taxon>
    </lineage>
</organism>
<proteinExistence type="predicted"/>
<name>A0A1G8NL55_9NOCA</name>
<protein>
    <recommendedName>
        <fullName evidence="3">Alkaline shock response membrane anchor protein AmaP</fullName>
    </recommendedName>
</protein>
<accession>A0A1G8NL55</accession>
<dbReference type="AlphaFoldDB" id="A0A1G8NL55"/>
<evidence type="ECO:0000313" key="1">
    <source>
        <dbReference type="EMBL" id="SDI81021.1"/>
    </source>
</evidence>
<evidence type="ECO:0008006" key="3">
    <source>
        <dbReference type="Google" id="ProtNLM"/>
    </source>
</evidence>
<sequence>MTRIATAVDRVVAFLVGLALLAAGAAAIVWNTDLVSGAPEHLTTPWFDSVRAAGWYPWLLGGAGLALTLLALRWLFAHGPASKVRRLVVPTDGAGGVVSVDVGEIASAAAVAAESVPEVLSADGRAVVDRGVPTVELDVTVSLAGGIDTALASTEQVREQLSAMVGPLVATRTRVRVERGARVR</sequence>
<reference evidence="1 2" key="1">
    <citation type="submission" date="2016-10" db="EMBL/GenBank/DDBJ databases">
        <authorList>
            <person name="de Groot N.N."/>
        </authorList>
    </citation>
    <scope>NUCLEOTIDE SEQUENCE [LARGE SCALE GENOMIC DNA]</scope>
    <source>
        <strain evidence="1 2">DSM 44892</strain>
    </source>
</reference>
<evidence type="ECO:0000313" key="2">
    <source>
        <dbReference type="Proteomes" id="UP000183263"/>
    </source>
</evidence>
<gene>
    <name evidence="1" type="ORF">SAMN05444695_111103</name>
</gene>
<keyword evidence="2" id="KW-1185">Reference proteome</keyword>
<dbReference type="EMBL" id="FNDN01000011">
    <property type="protein sequence ID" value="SDI81021.1"/>
    <property type="molecule type" value="Genomic_DNA"/>
</dbReference>
<dbReference type="Proteomes" id="UP000183263">
    <property type="component" value="Unassembled WGS sequence"/>
</dbReference>